<keyword evidence="1" id="KW-0805">Transcription regulation</keyword>
<dbReference type="InterPro" id="IPR025756">
    <property type="entry name" value="Myb_CC_LHEQLE"/>
</dbReference>
<dbReference type="GeneID" id="100281611"/>
<dbReference type="PANTHER" id="PTHR31499">
    <property type="entry name" value="MYB FAMILY TRANSCRIPTION FACTOR PHL11"/>
    <property type="match status" value="1"/>
</dbReference>
<dbReference type="PROSITE" id="PS51294">
    <property type="entry name" value="HTH_MYB"/>
    <property type="match status" value="1"/>
</dbReference>
<reference evidence="7" key="3">
    <citation type="submission" date="2021-05" db="UniProtKB">
        <authorList>
            <consortium name="EnsemblPlants"/>
        </authorList>
    </citation>
    <scope>IDENTIFICATION</scope>
    <source>
        <strain evidence="7">cv. B73</strain>
    </source>
</reference>
<feature type="region of interest" description="Disordered" evidence="5">
    <location>
        <begin position="1"/>
        <end position="20"/>
    </location>
</feature>
<feature type="compositionally biased region" description="Basic and acidic residues" evidence="5">
    <location>
        <begin position="11"/>
        <end position="20"/>
    </location>
</feature>
<dbReference type="Gramene" id="Zm00001eb071920_T001">
    <property type="protein sequence ID" value="Zm00001eb071920_P001"/>
    <property type="gene ID" value="Zm00001eb071920"/>
</dbReference>
<dbReference type="InterPro" id="IPR001005">
    <property type="entry name" value="SANT/Myb"/>
</dbReference>
<reference evidence="7" key="2">
    <citation type="submission" date="2019-07" db="EMBL/GenBank/DDBJ databases">
        <authorList>
            <person name="Seetharam A."/>
            <person name="Woodhouse M."/>
            <person name="Cannon E."/>
        </authorList>
    </citation>
    <scope>NUCLEOTIDE SEQUENCE [LARGE SCALE GENOMIC DNA]</scope>
    <source>
        <strain evidence="7">cv. B73</strain>
    </source>
</reference>
<feature type="region of interest" description="Disordered" evidence="5">
    <location>
        <begin position="79"/>
        <end position="109"/>
    </location>
</feature>
<accession>A0A804MAZ6</accession>
<organism evidence="7 8">
    <name type="scientific">Zea mays</name>
    <name type="common">Maize</name>
    <dbReference type="NCBI Taxonomy" id="4577"/>
    <lineage>
        <taxon>Eukaryota</taxon>
        <taxon>Viridiplantae</taxon>
        <taxon>Streptophyta</taxon>
        <taxon>Embryophyta</taxon>
        <taxon>Tracheophyta</taxon>
        <taxon>Spermatophyta</taxon>
        <taxon>Magnoliopsida</taxon>
        <taxon>Liliopsida</taxon>
        <taxon>Poales</taxon>
        <taxon>Poaceae</taxon>
        <taxon>PACMAD clade</taxon>
        <taxon>Panicoideae</taxon>
        <taxon>Andropogonodae</taxon>
        <taxon>Andropogoneae</taxon>
        <taxon>Tripsacinae</taxon>
        <taxon>Zea</taxon>
    </lineage>
</organism>
<evidence type="ECO:0000313" key="8">
    <source>
        <dbReference type="Proteomes" id="UP000007305"/>
    </source>
</evidence>
<proteinExistence type="predicted"/>
<dbReference type="InterPro" id="IPR046955">
    <property type="entry name" value="PHR1-like"/>
</dbReference>
<evidence type="ECO:0000256" key="4">
    <source>
        <dbReference type="ARBA" id="ARBA00023242"/>
    </source>
</evidence>
<keyword evidence="2" id="KW-0238">DNA-binding</keyword>
<reference evidence="8" key="1">
    <citation type="submission" date="2015-12" db="EMBL/GenBank/DDBJ databases">
        <title>Update maize B73 reference genome by single molecule sequencing technologies.</title>
        <authorList>
            <consortium name="Maize Genome Sequencing Project"/>
            <person name="Ware D."/>
        </authorList>
    </citation>
    <scope>NUCLEOTIDE SEQUENCE [LARGE SCALE GENOMIC DNA]</scope>
    <source>
        <strain evidence="8">cv. B73</strain>
    </source>
</reference>
<gene>
    <name evidence="7" type="primary">LOC100281611</name>
</gene>
<dbReference type="InterPro" id="IPR017930">
    <property type="entry name" value="Myb_dom"/>
</dbReference>
<evidence type="ECO:0000259" key="6">
    <source>
        <dbReference type="PROSITE" id="PS51294"/>
    </source>
</evidence>
<dbReference type="InterPro" id="IPR006447">
    <property type="entry name" value="Myb_dom_plants"/>
</dbReference>
<sequence length="271" mass="30274">MQGSYGYDGAASRDPKPRLRWTPDLHQRFVDAVTKLGGPDRATPKSVLRLMGMKDLTLYQLKSHLQKYRLGIQGKKSTGLEPASGGVLRSQGFGSTTAHPPPGVPDQGKNTREIALSDALRYQIQVQRKLQEQTEVQKKLQMRIEAQGKYLKTILEKAQTNISFHTNASNGIESTRSQLMDFNLDGFMNNATQVCKEHREQLVKAMSDENDKDSLGLQLYHLGSQEAKEVKCTPKTEDSLLLDLNIKGGYDLSSRGMQACELELKINQQIV</sequence>
<dbReference type="NCBIfam" id="TIGR01557">
    <property type="entry name" value="myb_SHAQKYF"/>
    <property type="match status" value="1"/>
</dbReference>
<dbReference type="SMR" id="A0A804MAZ6"/>
<dbReference type="OrthoDB" id="551907at2759"/>
<dbReference type="Proteomes" id="UP000007305">
    <property type="component" value="Chromosome 2"/>
</dbReference>
<dbReference type="InterPro" id="IPR009057">
    <property type="entry name" value="Homeodomain-like_sf"/>
</dbReference>
<evidence type="ECO:0000256" key="5">
    <source>
        <dbReference type="SAM" id="MobiDB-lite"/>
    </source>
</evidence>
<dbReference type="InParanoid" id="A0A804MAZ6"/>
<dbReference type="RefSeq" id="NP_001266439.2">
    <property type="nucleotide sequence ID" value="NM_001279510.2"/>
</dbReference>
<keyword evidence="4" id="KW-0539">Nucleus</keyword>
<dbReference type="AlphaFoldDB" id="A0A804MAZ6"/>
<name>A0A804MAZ6_MAIZE</name>
<dbReference type="Pfam" id="PF14379">
    <property type="entry name" value="Myb_CC_LHEQLE"/>
    <property type="match status" value="1"/>
</dbReference>
<keyword evidence="8" id="KW-1185">Reference proteome</keyword>
<dbReference type="GO" id="GO:0003677">
    <property type="term" value="F:DNA binding"/>
    <property type="evidence" value="ECO:0007669"/>
    <property type="project" value="UniProtKB-KW"/>
</dbReference>
<evidence type="ECO:0000256" key="1">
    <source>
        <dbReference type="ARBA" id="ARBA00023015"/>
    </source>
</evidence>
<evidence type="ECO:0000313" key="7">
    <source>
        <dbReference type="EnsemblPlants" id="Zm00001eb071920_P001"/>
    </source>
</evidence>
<dbReference type="Gene3D" id="1.10.10.60">
    <property type="entry name" value="Homeodomain-like"/>
    <property type="match status" value="1"/>
</dbReference>
<dbReference type="FunCoup" id="A0A804MAZ6">
    <property type="interactions" value="2417"/>
</dbReference>
<evidence type="ECO:0000256" key="3">
    <source>
        <dbReference type="ARBA" id="ARBA00023163"/>
    </source>
</evidence>
<dbReference type="EnsemblPlants" id="Zm00001eb071920_T001">
    <property type="protein sequence ID" value="Zm00001eb071920_P001"/>
    <property type="gene ID" value="Zm00001eb071920"/>
</dbReference>
<dbReference type="SUPFAM" id="SSF46689">
    <property type="entry name" value="Homeodomain-like"/>
    <property type="match status" value="1"/>
</dbReference>
<dbReference type="FunFam" id="1.10.10.60:FF:000002">
    <property type="entry name" value="Myb family transcription factor"/>
    <property type="match status" value="1"/>
</dbReference>
<dbReference type="PANTHER" id="PTHR31499:SF71">
    <property type="entry name" value="HTH MYB-TYPE DOMAIN-CONTAINING PROTEIN"/>
    <property type="match status" value="1"/>
</dbReference>
<dbReference type="Pfam" id="PF00249">
    <property type="entry name" value="Myb_DNA-binding"/>
    <property type="match status" value="1"/>
</dbReference>
<evidence type="ECO:0000256" key="2">
    <source>
        <dbReference type="ARBA" id="ARBA00023125"/>
    </source>
</evidence>
<protein>
    <recommendedName>
        <fullName evidence="6">HTH myb-type domain-containing protein</fullName>
    </recommendedName>
</protein>
<keyword evidence="3" id="KW-0804">Transcription</keyword>
<dbReference type="GO" id="GO:0003700">
    <property type="term" value="F:DNA-binding transcription factor activity"/>
    <property type="evidence" value="ECO:0007669"/>
    <property type="project" value="InterPro"/>
</dbReference>
<dbReference type="KEGG" id="zma:100281611"/>
<feature type="domain" description="HTH myb-type" evidence="6">
    <location>
        <begin position="13"/>
        <end position="73"/>
    </location>
</feature>